<evidence type="ECO:0000256" key="1">
    <source>
        <dbReference type="SAM" id="MobiDB-lite"/>
    </source>
</evidence>
<proteinExistence type="predicted"/>
<protein>
    <submittedName>
        <fullName evidence="2">Uncharacterized protein</fullName>
    </submittedName>
</protein>
<dbReference type="EMBL" id="JAZHXI010000003">
    <property type="protein sequence ID" value="KAL2073842.1"/>
    <property type="molecule type" value="Genomic_DNA"/>
</dbReference>
<evidence type="ECO:0000313" key="2">
    <source>
        <dbReference type="EMBL" id="KAL2073842.1"/>
    </source>
</evidence>
<keyword evidence="3" id="KW-1185">Reference proteome</keyword>
<organism evidence="2 3">
    <name type="scientific">Oculimacula yallundae</name>
    <dbReference type="NCBI Taxonomy" id="86028"/>
    <lineage>
        <taxon>Eukaryota</taxon>
        <taxon>Fungi</taxon>
        <taxon>Dikarya</taxon>
        <taxon>Ascomycota</taxon>
        <taxon>Pezizomycotina</taxon>
        <taxon>Leotiomycetes</taxon>
        <taxon>Helotiales</taxon>
        <taxon>Ploettnerulaceae</taxon>
        <taxon>Oculimacula</taxon>
    </lineage>
</organism>
<comment type="caution">
    <text evidence="2">The sequence shown here is derived from an EMBL/GenBank/DDBJ whole genome shotgun (WGS) entry which is preliminary data.</text>
</comment>
<feature type="region of interest" description="Disordered" evidence="1">
    <location>
        <begin position="116"/>
        <end position="136"/>
    </location>
</feature>
<dbReference type="Proteomes" id="UP001595075">
    <property type="component" value="Unassembled WGS sequence"/>
</dbReference>
<feature type="compositionally biased region" description="Polar residues" evidence="1">
    <location>
        <begin position="1"/>
        <end position="13"/>
    </location>
</feature>
<feature type="region of interest" description="Disordered" evidence="1">
    <location>
        <begin position="1"/>
        <end position="31"/>
    </location>
</feature>
<sequence length="151" mass="16749">MATEDSSTQLSKDTSSKLEGTAHTPPLTGSLDAELTINRDYTTPNFAPSRVMIPRAMTERLPPTVKRSEGLVQDQKFRCYRCSFVLDEENKCIDDDCGADSTRVVTWVSQLPENYEIPGENNLGGPEKSEGKTVSKYRKQSVKFAVGDEPL</sequence>
<reference evidence="2 3" key="1">
    <citation type="journal article" date="2024" name="Commun. Biol.">
        <title>Comparative genomic analysis of thermophilic fungi reveals convergent evolutionary adaptations and gene losses.</title>
        <authorList>
            <person name="Steindorff A.S."/>
            <person name="Aguilar-Pontes M.V."/>
            <person name="Robinson A.J."/>
            <person name="Andreopoulos B."/>
            <person name="LaButti K."/>
            <person name="Kuo A."/>
            <person name="Mondo S."/>
            <person name="Riley R."/>
            <person name="Otillar R."/>
            <person name="Haridas S."/>
            <person name="Lipzen A."/>
            <person name="Grimwood J."/>
            <person name="Schmutz J."/>
            <person name="Clum A."/>
            <person name="Reid I.D."/>
            <person name="Moisan M.C."/>
            <person name="Butler G."/>
            <person name="Nguyen T.T.M."/>
            <person name="Dewar K."/>
            <person name="Conant G."/>
            <person name="Drula E."/>
            <person name="Henrissat B."/>
            <person name="Hansel C."/>
            <person name="Singer S."/>
            <person name="Hutchinson M.I."/>
            <person name="de Vries R.P."/>
            <person name="Natvig D.O."/>
            <person name="Powell A.J."/>
            <person name="Tsang A."/>
            <person name="Grigoriev I.V."/>
        </authorList>
    </citation>
    <scope>NUCLEOTIDE SEQUENCE [LARGE SCALE GENOMIC DNA]</scope>
    <source>
        <strain evidence="2 3">CBS 494.80</strain>
    </source>
</reference>
<accession>A0ABR4CVI7</accession>
<evidence type="ECO:0000313" key="3">
    <source>
        <dbReference type="Proteomes" id="UP001595075"/>
    </source>
</evidence>
<name>A0ABR4CVI7_9HELO</name>
<gene>
    <name evidence="2" type="ORF">VTL71DRAFT_11168</name>
</gene>